<dbReference type="PANTHER" id="PTHR23113:SF368">
    <property type="entry name" value="CELL DIVISION CONTROL PROTEIN 25"/>
    <property type="match status" value="1"/>
</dbReference>
<dbReference type="InterPro" id="IPR008937">
    <property type="entry name" value="Ras-like_GEF"/>
</dbReference>
<dbReference type="GO" id="GO:0007265">
    <property type="term" value="P:Ras protein signal transduction"/>
    <property type="evidence" value="ECO:0007669"/>
    <property type="project" value="TreeGrafter"/>
</dbReference>
<keyword evidence="1 2" id="KW-0344">Guanine-nucleotide releasing factor</keyword>
<gene>
    <name evidence="4" type="ORF">CVT26_002196</name>
</gene>
<dbReference type="AlphaFoldDB" id="A0A409VBF4"/>
<dbReference type="SMART" id="SM00147">
    <property type="entry name" value="RasGEF"/>
    <property type="match status" value="1"/>
</dbReference>
<evidence type="ECO:0000256" key="2">
    <source>
        <dbReference type="PROSITE-ProRule" id="PRU00168"/>
    </source>
</evidence>
<dbReference type="EMBL" id="NHYE01005668">
    <property type="protein sequence ID" value="PPQ64313.1"/>
    <property type="molecule type" value="Genomic_DNA"/>
</dbReference>
<dbReference type="PROSITE" id="PS50009">
    <property type="entry name" value="RASGEF_CAT"/>
    <property type="match status" value="1"/>
</dbReference>
<evidence type="ECO:0000313" key="4">
    <source>
        <dbReference type="EMBL" id="PPQ64313.1"/>
    </source>
</evidence>
<feature type="domain" description="Ras-GEF" evidence="3">
    <location>
        <begin position="2"/>
        <end position="231"/>
    </location>
</feature>
<dbReference type="Gene3D" id="1.10.840.10">
    <property type="entry name" value="Ras guanine-nucleotide exchange factors catalytic domain"/>
    <property type="match status" value="1"/>
</dbReference>
<dbReference type="InterPro" id="IPR001895">
    <property type="entry name" value="RASGEF_cat_dom"/>
</dbReference>
<dbReference type="GO" id="GO:0005886">
    <property type="term" value="C:plasma membrane"/>
    <property type="evidence" value="ECO:0007669"/>
    <property type="project" value="TreeGrafter"/>
</dbReference>
<protein>
    <recommendedName>
        <fullName evidence="3">Ras-GEF domain-containing protein</fullName>
    </recommendedName>
</protein>
<evidence type="ECO:0000256" key="1">
    <source>
        <dbReference type="ARBA" id="ARBA00022658"/>
    </source>
</evidence>
<organism evidence="4 5">
    <name type="scientific">Gymnopilus dilepis</name>
    <dbReference type="NCBI Taxonomy" id="231916"/>
    <lineage>
        <taxon>Eukaryota</taxon>
        <taxon>Fungi</taxon>
        <taxon>Dikarya</taxon>
        <taxon>Basidiomycota</taxon>
        <taxon>Agaricomycotina</taxon>
        <taxon>Agaricomycetes</taxon>
        <taxon>Agaricomycetidae</taxon>
        <taxon>Agaricales</taxon>
        <taxon>Agaricineae</taxon>
        <taxon>Hymenogastraceae</taxon>
        <taxon>Gymnopilus</taxon>
    </lineage>
</organism>
<dbReference type="OrthoDB" id="10255964at2759"/>
<proteinExistence type="predicted"/>
<name>A0A409VBF4_9AGAR</name>
<evidence type="ECO:0000313" key="5">
    <source>
        <dbReference type="Proteomes" id="UP000284706"/>
    </source>
</evidence>
<keyword evidence="5" id="KW-1185">Reference proteome</keyword>
<evidence type="ECO:0000259" key="3">
    <source>
        <dbReference type="PROSITE" id="PS50009"/>
    </source>
</evidence>
<dbReference type="GO" id="GO:0005085">
    <property type="term" value="F:guanyl-nucleotide exchange factor activity"/>
    <property type="evidence" value="ECO:0007669"/>
    <property type="project" value="UniProtKB-KW"/>
</dbReference>
<dbReference type="InterPro" id="IPR036964">
    <property type="entry name" value="RASGEF_cat_dom_sf"/>
</dbReference>
<sequence length="247" mass="28265">MEPRDIAEQLTLFEFSLYLKITPQECLAYAKTQTGCKVTNLIEFCNTYDKLCAWVKTTILTNEVLGKRAATVDFWVKVAEKCRSLNNFFSMSAITLALGSTVVTNLHLTWAHVHRKSGFESLQKYNEPTGGFSAQRTLLQQADGPCVPFITMFLTDIVHTQDQFNSDGDKICFYQRARWYEIITNMLKFQARTYNLQPNESTATYIEGQLREASAREDNWFWTKSQEVQHSEVAHADIRKGLEAAGF</sequence>
<comment type="caution">
    <text evidence="4">The sequence shown here is derived from an EMBL/GenBank/DDBJ whole genome shotgun (WGS) entry which is preliminary data.</text>
</comment>
<dbReference type="InParanoid" id="A0A409VBF4"/>
<dbReference type="Pfam" id="PF00617">
    <property type="entry name" value="RasGEF"/>
    <property type="match status" value="1"/>
</dbReference>
<dbReference type="PANTHER" id="PTHR23113">
    <property type="entry name" value="GUANINE NUCLEOTIDE EXCHANGE FACTOR"/>
    <property type="match status" value="1"/>
</dbReference>
<dbReference type="Proteomes" id="UP000284706">
    <property type="component" value="Unassembled WGS sequence"/>
</dbReference>
<accession>A0A409VBF4</accession>
<dbReference type="STRING" id="231916.A0A409VBF4"/>
<reference evidence="4 5" key="1">
    <citation type="journal article" date="2018" name="Evol. Lett.">
        <title>Horizontal gene cluster transfer increased hallucinogenic mushroom diversity.</title>
        <authorList>
            <person name="Reynolds H.T."/>
            <person name="Vijayakumar V."/>
            <person name="Gluck-Thaler E."/>
            <person name="Korotkin H.B."/>
            <person name="Matheny P.B."/>
            <person name="Slot J.C."/>
        </authorList>
    </citation>
    <scope>NUCLEOTIDE SEQUENCE [LARGE SCALE GENOMIC DNA]</scope>
    <source>
        <strain evidence="4 5">SRW20</strain>
    </source>
</reference>
<dbReference type="InterPro" id="IPR023578">
    <property type="entry name" value="Ras_GEF_dom_sf"/>
</dbReference>
<dbReference type="SUPFAM" id="SSF48366">
    <property type="entry name" value="Ras GEF"/>
    <property type="match status" value="1"/>
</dbReference>